<evidence type="ECO:0000256" key="1">
    <source>
        <dbReference type="SAM" id="MobiDB-lite"/>
    </source>
</evidence>
<feature type="compositionally biased region" description="Basic and acidic residues" evidence="1">
    <location>
        <begin position="43"/>
        <end position="55"/>
    </location>
</feature>
<accession>A0A895XLH9</accession>
<gene>
    <name evidence="2" type="ORF">JQS30_04590</name>
</gene>
<proteinExistence type="predicted"/>
<organism evidence="2 3">
    <name type="scientific">Natronoglycomyces albus</name>
    <dbReference type="NCBI Taxonomy" id="2811108"/>
    <lineage>
        <taxon>Bacteria</taxon>
        <taxon>Bacillati</taxon>
        <taxon>Actinomycetota</taxon>
        <taxon>Actinomycetes</taxon>
        <taxon>Glycomycetales</taxon>
        <taxon>Glycomycetaceae</taxon>
        <taxon>Natronoglycomyces</taxon>
    </lineage>
</organism>
<protein>
    <recommendedName>
        <fullName evidence="4">Transposase</fullName>
    </recommendedName>
</protein>
<feature type="region of interest" description="Disordered" evidence="1">
    <location>
        <begin position="39"/>
        <end position="62"/>
    </location>
</feature>
<dbReference type="RefSeq" id="WP_213172203.1">
    <property type="nucleotide sequence ID" value="NZ_CP070496.1"/>
</dbReference>
<dbReference type="EMBL" id="CP070496">
    <property type="protein sequence ID" value="QSB06194.1"/>
    <property type="molecule type" value="Genomic_DNA"/>
</dbReference>
<sequence>MAKALYGHVGHAPSKRLIDEVVQLRARVRSLESELAQLQAHETQVETEKPEELLRLSEPALT</sequence>
<reference evidence="2" key="1">
    <citation type="submission" date="2021-02" db="EMBL/GenBank/DDBJ databases">
        <title>Natronoglycomyces albus gen. nov., sp. nov, a haloalkaliphilic actinobacterium from a soda solonchak soil.</title>
        <authorList>
            <person name="Sorokin D.Y."/>
            <person name="Khijniak T.V."/>
            <person name="Zakharycheva A.P."/>
            <person name="Boueva O.V."/>
            <person name="Ariskina E.V."/>
            <person name="Hahnke R.L."/>
            <person name="Bunk B."/>
            <person name="Sproer C."/>
            <person name="Schumann P."/>
            <person name="Evtushenko L.I."/>
            <person name="Kublanov I.V."/>
        </authorList>
    </citation>
    <scope>NUCLEOTIDE SEQUENCE</scope>
    <source>
        <strain evidence="2">DSM 106290</strain>
    </source>
</reference>
<keyword evidence="3" id="KW-1185">Reference proteome</keyword>
<dbReference type="Proteomes" id="UP000662939">
    <property type="component" value="Chromosome"/>
</dbReference>
<evidence type="ECO:0000313" key="3">
    <source>
        <dbReference type="Proteomes" id="UP000662939"/>
    </source>
</evidence>
<dbReference type="KEGG" id="nav:JQS30_04590"/>
<evidence type="ECO:0008006" key="4">
    <source>
        <dbReference type="Google" id="ProtNLM"/>
    </source>
</evidence>
<name>A0A895XLH9_9ACTN</name>
<dbReference type="AlphaFoldDB" id="A0A895XLH9"/>
<evidence type="ECO:0000313" key="2">
    <source>
        <dbReference type="EMBL" id="QSB06194.1"/>
    </source>
</evidence>